<dbReference type="GO" id="GO:0005634">
    <property type="term" value="C:nucleus"/>
    <property type="evidence" value="ECO:0007669"/>
    <property type="project" value="UniProtKB-SubCell"/>
</dbReference>
<evidence type="ECO:0000256" key="9">
    <source>
        <dbReference type="ARBA" id="ARBA00023242"/>
    </source>
</evidence>
<evidence type="ECO:0000256" key="8">
    <source>
        <dbReference type="ARBA" id="ARBA00023163"/>
    </source>
</evidence>
<sequence length="262" mass="29905">MEQQQIMQQLQLSSHRQYLLNSFQPIIQEFIKTVPNASNFSQDELLDLELTVMLANSCFGGNSLLLNDVIISANNTNNNNQAIINEHEELNAAMIANSGVGSDSSQLLAANEITRNRQFYRTNEVRPPFTYASLIRQAIHESPDKQLTLNEIYNWFQNTFVYFRRNAATWKNAVRHNLSLHKCFMRVENVKGAVWTVDELEFYKRRPPKSEKGSGSDEEFNSSLSWVNGQTDLLQSPTLLTNRLSSLPSLIKKPGARGRPKR</sequence>
<dbReference type="GO" id="GO:0008270">
    <property type="term" value="F:zinc ion binding"/>
    <property type="evidence" value="ECO:0007669"/>
    <property type="project" value="UniProtKB-KW"/>
</dbReference>
<dbReference type="PRINTS" id="PR00053">
    <property type="entry name" value="FORKHEAD"/>
</dbReference>
<comment type="subcellular location">
    <subcellularLocation>
        <location evidence="1 10">Nucleus</location>
    </subcellularLocation>
</comment>
<evidence type="ECO:0000313" key="12">
    <source>
        <dbReference type="Proteomes" id="UP000515146"/>
    </source>
</evidence>
<proteinExistence type="predicted"/>
<keyword evidence="6" id="KW-0805">Transcription regulation</keyword>
<evidence type="ECO:0000256" key="7">
    <source>
        <dbReference type="ARBA" id="ARBA00023125"/>
    </source>
</evidence>
<evidence type="ECO:0000256" key="4">
    <source>
        <dbReference type="ARBA" id="ARBA00022771"/>
    </source>
</evidence>
<dbReference type="Pfam" id="PF00250">
    <property type="entry name" value="Forkhead"/>
    <property type="match status" value="1"/>
</dbReference>
<dbReference type="Gene3D" id="1.10.10.10">
    <property type="entry name" value="Winged helix-like DNA-binding domain superfamily/Winged helix DNA-binding domain"/>
    <property type="match status" value="1"/>
</dbReference>
<protein>
    <submittedName>
        <fullName evidence="13">Forkhead box protein A1-B-like</fullName>
    </submittedName>
</protein>
<name>A0A6P6YL08_DERPT</name>
<keyword evidence="8" id="KW-0804">Transcription</keyword>
<keyword evidence="2" id="KW-0678">Repressor</keyword>
<evidence type="ECO:0000256" key="6">
    <source>
        <dbReference type="ARBA" id="ARBA00023015"/>
    </source>
</evidence>
<evidence type="ECO:0000256" key="10">
    <source>
        <dbReference type="PROSITE-ProRule" id="PRU00089"/>
    </source>
</evidence>
<evidence type="ECO:0000256" key="3">
    <source>
        <dbReference type="ARBA" id="ARBA00022723"/>
    </source>
</evidence>
<dbReference type="InterPro" id="IPR050998">
    <property type="entry name" value="FOXP"/>
</dbReference>
<evidence type="ECO:0000256" key="5">
    <source>
        <dbReference type="ARBA" id="ARBA00022833"/>
    </source>
</evidence>
<dbReference type="KEGG" id="dpte:113799198"/>
<feature type="DNA-binding region" description="Fork-head" evidence="10">
    <location>
        <begin position="126"/>
        <end position="199"/>
    </location>
</feature>
<dbReference type="PANTHER" id="PTHR45796:SF4">
    <property type="entry name" value="FORKHEAD BOX P, ISOFORM C"/>
    <property type="match status" value="1"/>
</dbReference>
<dbReference type="RefSeq" id="XP_027205599.1">
    <property type="nucleotide sequence ID" value="XM_027349798.1"/>
</dbReference>
<dbReference type="AlphaFoldDB" id="A0A6P6YL08"/>
<keyword evidence="12" id="KW-1185">Reference proteome</keyword>
<keyword evidence="4" id="KW-0863">Zinc-finger</keyword>
<keyword evidence="9 10" id="KW-0539">Nucleus</keyword>
<evidence type="ECO:0000313" key="13">
    <source>
        <dbReference type="RefSeq" id="XP_027205599.1"/>
    </source>
</evidence>
<dbReference type="GO" id="GO:0000978">
    <property type="term" value="F:RNA polymerase II cis-regulatory region sequence-specific DNA binding"/>
    <property type="evidence" value="ECO:0007669"/>
    <property type="project" value="TreeGrafter"/>
</dbReference>
<evidence type="ECO:0000259" key="11">
    <source>
        <dbReference type="PROSITE" id="PS50039"/>
    </source>
</evidence>
<dbReference type="CDD" id="cd20065">
    <property type="entry name" value="FH_FOXP2"/>
    <property type="match status" value="1"/>
</dbReference>
<dbReference type="PROSITE" id="PS00658">
    <property type="entry name" value="FORK_HEAD_2"/>
    <property type="match status" value="1"/>
</dbReference>
<dbReference type="GO" id="GO:0000981">
    <property type="term" value="F:DNA-binding transcription factor activity, RNA polymerase II-specific"/>
    <property type="evidence" value="ECO:0007669"/>
    <property type="project" value="TreeGrafter"/>
</dbReference>
<dbReference type="InterPro" id="IPR001766">
    <property type="entry name" value="Fork_head_dom"/>
</dbReference>
<reference evidence="13" key="1">
    <citation type="submission" date="2025-08" db="UniProtKB">
        <authorList>
            <consortium name="RefSeq"/>
        </authorList>
    </citation>
    <scope>IDENTIFICATION</scope>
    <source>
        <strain evidence="13">Airmid</strain>
    </source>
</reference>
<dbReference type="Proteomes" id="UP000515146">
    <property type="component" value="Unplaced"/>
</dbReference>
<dbReference type="PANTHER" id="PTHR45796">
    <property type="entry name" value="FORKHEAD BOX P, ISOFORM C"/>
    <property type="match status" value="1"/>
</dbReference>
<keyword evidence="3" id="KW-0479">Metal-binding</keyword>
<accession>A0A6P6YL08</accession>
<organism evidence="12 13">
    <name type="scientific">Dermatophagoides pteronyssinus</name>
    <name type="common">European house dust mite</name>
    <dbReference type="NCBI Taxonomy" id="6956"/>
    <lineage>
        <taxon>Eukaryota</taxon>
        <taxon>Metazoa</taxon>
        <taxon>Ecdysozoa</taxon>
        <taxon>Arthropoda</taxon>
        <taxon>Chelicerata</taxon>
        <taxon>Arachnida</taxon>
        <taxon>Acari</taxon>
        <taxon>Acariformes</taxon>
        <taxon>Sarcoptiformes</taxon>
        <taxon>Astigmata</taxon>
        <taxon>Psoroptidia</taxon>
        <taxon>Analgoidea</taxon>
        <taxon>Pyroglyphidae</taxon>
        <taxon>Dermatophagoidinae</taxon>
        <taxon>Dermatophagoides</taxon>
    </lineage>
</organism>
<dbReference type="InterPro" id="IPR036388">
    <property type="entry name" value="WH-like_DNA-bd_sf"/>
</dbReference>
<dbReference type="InterPro" id="IPR030456">
    <property type="entry name" value="TF_fork_head_CS_2"/>
</dbReference>
<dbReference type="SMART" id="SM00339">
    <property type="entry name" value="FH"/>
    <property type="match status" value="1"/>
</dbReference>
<gene>
    <name evidence="13" type="primary">LOC113799198</name>
</gene>
<dbReference type="InterPro" id="IPR036390">
    <property type="entry name" value="WH_DNA-bd_sf"/>
</dbReference>
<evidence type="ECO:0000256" key="1">
    <source>
        <dbReference type="ARBA" id="ARBA00004123"/>
    </source>
</evidence>
<dbReference type="PROSITE" id="PS50039">
    <property type="entry name" value="FORK_HEAD_3"/>
    <property type="match status" value="1"/>
</dbReference>
<feature type="domain" description="Fork-head" evidence="11">
    <location>
        <begin position="126"/>
        <end position="199"/>
    </location>
</feature>
<dbReference type="FunFam" id="1.10.10.10:FF:000010">
    <property type="entry name" value="Forkhead box P2 isoform B"/>
    <property type="match status" value="1"/>
</dbReference>
<evidence type="ECO:0000256" key="2">
    <source>
        <dbReference type="ARBA" id="ARBA00022491"/>
    </source>
</evidence>
<keyword evidence="7 10" id="KW-0238">DNA-binding</keyword>
<dbReference type="InParanoid" id="A0A6P6YL08"/>
<keyword evidence="5" id="KW-0862">Zinc</keyword>
<dbReference type="SUPFAM" id="SSF46785">
    <property type="entry name" value="Winged helix' DNA-binding domain"/>
    <property type="match status" value="1"/>
</dbReference>
<dbReference type="InterPro" id="IPR047412">
    <property type="entry name" value="FH_FOXP1_P2"/>
</dbReference>
<dbReference type="OrthoDB" id="5830876at2759"/>